<dbReference type="Gramene" id="TKW14830">
    <property type="protein sequence ID" value="TKW14830"/>
    <property type="gene ID" value="SEVIR_5G193650v2"/>
</dbReference>
<organism evidence="2 3">
    <name type="scientific">Setaria viridis</name>
    <name type="common">Green bristlegrass</name>
    <name type="synonym">Setaria italica subsp. viridis</name>
    <dbReference type="NCBI Taxonomy" id="4556"/>
    <lineage>
        <taxon>Eukaryota</taxon>
        <taxon>Viridiplantae</taxon>
        <taxon>Streptophyta</taxon>
        <taxon>Embryophyta</taxon>
        <taxon>Tracheophyta</taxon>
        <taxon>Spermatophyta</taxon>
        <taxon>Magnoliopsida</taxon>
        <taxon>Liliopsida</taxon>
        <taxon>Poales</taxon>
        <taxon>Poaceae</taxon>
        <taxon>PACMAD clade</taxon>
        <taxon>Panicoideae</taxon>
        <taxon>Panicodae</taxon>
        <taxon>Paniceae</taxon>
        <taxon>Cenchrinae</taxon>
        <taxon>Setaria</taxon>
    </lineage>
</organism>
<evidence type="ECO:0000313" key="2">
    <source>
        <dbReference type="EMBL" id="TKW14830.1"/>
    </source>
</evidence>
<accession>A0A4U6UFI3</accession>
<dbReference type="AlphaFoldDB" id="A0A4U6UFI3"/>
<dbReference type="EMBL" id="CM016556">
    <property type="protein sequence ID" value="TKW14830.1"/>
    <property type="molecule type" value="Genomic_DNA"/>
</dbReference>
<evidence type="ECO:0000313" key="3">
    <source>
        <dbReference type="Proteomes" id="UP000298652"/>
    </source>
</evidence>
<protein>
    <recommendedName>
        <fullName evidence="4">Secreted protein</fullName>
    </recommendedName>
</protein>
<proteinExistence type="predicted"/>
<evidence type="ECO:0000256" key="1">
    <source>
        <dbReference type="SAM" id="SignalP"/>
    </source>
</evidence>
<feature type="chain" id="PRO_5020933858" description="Secreted protein" evidence="1">
    <location>
        <begin position="19"/>
        <end position="97"/>
    </location>
</feature>
<evidence type="ECO:0008006" key="4">
    <source>
        <dbReference type="Google" id="ProtNLM"/>
    </source>
</evidence>
<dbReference type="Proteomes" id="UP000298652">
    <property type="component" value="Chromosome 5"/>
</dbReference>
<reference evidence="2" key="1">
    <citation type="submission" date="2019-03" db="EMBL/GenBank/DDBJ databases">
        <title>WGS assembly of Setaria viridis.</title>
        <authorList>
            <person name="Huang P."/>
            <person name="Jenkins J."/>
            <person name="Grimwood J."/>
            <person name="Barry K."/>
            <person name="Healey A."/>
            <person name="Mamidi S."/>
            <person name="Sreedasyam A."/>
            <person name="Shu S."/>
            <person name="Feldman M."/>
            <person name="Wu J."/>
            <person name="Yu Y."/>
            <person name="Chen C."/>
            <person name="Johnson J."/>
            <person name="Rokhsar D."/>
            <person name="Baxter I."/>
            <person name="Schmutz J."/>
            <person name="Brutnell T."/>
            <person name="Kellogg E."/>
        </authorList>
    </citation>
    <scope>NUCLEOTIDE SEQUENCE [LARGE SCALE GENOMIC DNA]</scope>
</reference>
<sequence>MPLLHVVHVVLVMGCVGAWRGSCAPIRRLDEDGHPKGTHKFPNVIRLVRRDVVTASRALLIIRQLRLLLLLYYFRYMSVPQVLAHEKTVEKLVAKDV</sequence>
<keyword evidence="3" id="KW-1185">Reference proteome</keyword>
<name>A0A4U6UFI3_SETVI</name>
<feature type="signal peptide" evidence="1">
    <location>
        <begin position="1"/>
        <end position="18"/>
    </location>
</feature>
<keyword evidence="1" id="KW-0732">Signal</keyword>
<gene>
    <name evidence="2" type="ORF">SEVIR_5G193650v2</name>
</gene>